<evidence type="ECO:0000313" key="2">
    <source>
        <dbReference type="Proteomes" id="UP001500880"/>
    </source>
</evidence>
<organism evidence="1 2">
    <name type="scientific">Salinibacillus aidingensis</name>
    <dbReference type="NCBI Taxonomy" id="237684"/>
    <lineage>
        <taxon>Bacteria</taxon>
        <taxon>Bacillati</taxon>
        <taxon>Bacillota</taxon>
        <taxon>Bacilli</taxon>
        <taxon>Bacillales</taxon>
        <taxon>Bacillaceae</taxon>
        <taxon>Salinibacillus</taxon>
    </lineage>
</organism>
<sequence>MGKSTQKNELLYEEILEKREKMHEVADDHGISSIKTLTVSQELDHLLNQYIKSKLREKQELKLSKS</sequence>
<gene>
    <name evidence="1" type="ORF">GCM10008986_21080</name>
</gene>
<dbReference type="SUPFAM" id="SSF140500">
    <property type="entry name" value="BAS1536-like"/>
    <property type="match status" value="1"/>
</dbReference>
<dbReference type="Proteomes" id="UP001500880">
    <property type="component" value="Unassembled WGS sequence"/>
</dbReference>
<dbReference type="EMBL" id="BAAADO010000004">
    <property type="protein sequence ID" value="GAA0494297.1"/>
    <property type="molecule type" value="Genomic_DNA"/>
</dbReference>
<dbReference type="InterPro" id="IPR036638">
    <property type="entry name" value="HLH_DNA-bd_sf"/>
</dbReference>
<dbReference type="Gene3D" id="4.10.280.10">
    <property type="entry name" value="Helix-loop-helix DNA-binding domain"/>
    <property type="match status" value="1"/>
</dbReference>
<comment type="caution">
    <text evidence="1">The sequence shown here is derived from an EMBL/GenBank/DDBJ whole genome shotgun (WGS) entry which is preliminary data.</text>
</comment>
<reference evidence="1 2" key="1">
    <citation type="journal article" date="2019" name="Int. J. Syst. Evol. Microbiol.">
        <title>The Global Catalogue of Microorganisms (GCM) 10K type strain sequencing project: providing services to taxonomists for standard genome sequencing and annotation.</title>
        <authorList>
            <consortium name="The Broad Institute Genomics Platform"/>
            <consortium name="The Broad Institute Genome Sequencing Center for Infectious Disease"/>
            <person name="Wu L."/>
            <person name="Ma J."/>
        </authorList>
    </citation>
    <scope>NUCLEOTIDE SEQUENCE [LARGE SCALE GENOMIC DNA]</scope>
    <source>
        <strain evidence="1 2">JCM 12389</strain>
    </source>
</reference>
<dbReference type="InterPro" id="IPR037208">
    <property type="entry name" value="Spo0E-like_sf"/>
</dbReference>
<proteinExistence type="predicted"/>
<dbReference type="RefSeq" id="WP_044157143.1">
    <property type="nucleotide sequence ID" value="NZ_BAAADO010000004.1"/>
</dbReference>
<keyword evidence="2" id="KW-1185">Reference proteome</keyword>
<evidence type="ECO:0000313" key="1">
    <source>
        <dbReference type="EMBL" id="GAA0494297.1"/>
    </source>
</evidence>
<dbReference type="Pfam" id="PF09388">
    <property type="entry name" value="SpoOE-like"/>
    <property type="match status" value="1"/>
</dbReference>
<name>A0ABN1BBJ8_9BACI</name>
<dbReference type="InterPro" id="IPR018540">
    <property type="entry name" value="Spo0E-like"/>
</dbReference>
<protein>
    <recommendedName>
        <fullName evidence="3">Spo0E like sporulation regulatory protein</fullName>
    </recommendedName>
</protein>
<evidence type="ECO:0008006" key="3">
    <source>
        <dbReference type="Google" id="ProtNLM"/>
    </source>
</evidence>
<accession>A0ABN1BBJ8</accession>